<accession>A0AAN7B1Y6</accession>
<organism evidence="9 10">
    <name type="scientific">Rhypophila decipiens</name>
    <dbReference type="NCBI Taxonomy" id="261697"/>
    <lineage>
        <taxon>Eukaryota</taxon>
        <taxon>Fungi</taxon>
        <taxon>Dikarya</taxon>
        <taxon>Ascomycota</taxon>
        <taxon>Pezizomycotina</taxon>
        <taxon>Sordariomycetes</taxon>
        <taxon>Sordariomycetidae</taxon>
        <taxon>Sordariales</taxon>
        <taxon>Naviculisporaceae</taxon>
        <taxon>Rhypophila</taxon>
    </lineage>
</organism>
<dbReference type="PANTHER" id="PTHR48182:SF2">
    <property type="entry name" value="PROTEIN SERAC1"/>
    <property type="match status" value="1"/>
</dbReference>
<dbReference type="InterPro" id="IPR002182">
    <property type="entry name" value="NB-ARC"/>
</dbReference>
<dbReference type="SUPFAM" id="SSF53474">
    <property type="entry name" value="alpha/beta-Hydrolases"/>
    <property type="match status" value="1"/>
</dbReference>
<name>A0AAN7B1Y6_9PEZI</name>
<dbReference type="Pfam" id="PF00931">
    <property type="entry name" value="NB-ARC"/>
    <property type="match status" value="1"/>
</dbReference>
<feature type="signal peptide" evidence="7">
    <location>
        <begin position="1"/>
        <end position="18"/>
    </location>
</feature>
<dbReference type="Gene3D" id="3.40.50.300">
    <property type="entry name" value="P-loop containing nucleotide triphosphate hydrolases"/>
    <property type="match status" value="1"/>
</dbReference>
<keyword evidence="9" id="KW-0378">Hydrolase</keyword>
<evidence type="ECO:0000256" key="5">
    <source>
        <dbReference type="ARBA" id="ARBA00023128"/>
    </source>
</evidence>
<dbReference type="AlphaFoldDB" id="A0AAN7B1Y6"/>
<gene>
    <name evidence="9" type="ORF">QBC37DRAFT_393150</name>
</gene>
<comment type="caution">
    <text evidence="9">The sequence shown here is derived from an EMBL/GenBank/DDBJ whole genome shotgun (WGS) entry which is preliminary data.</text>
</comment>
<protein>
    <submittedName>
        <fullName evidence="9">P-loop containing nucleoside triphosphate hydrolase protein</fullName>
    </submittedName>
</protein>
<dbReference type="GO" id="GO:0016787">
    <property type="term" value="F:hydrolase activity"/>
    <property type="evidence" value="ECO:0007669"/>
    <property type="project" value="UniProtKB-KW"/>
</dbReference>
<sequence length="623" mass="69777">MKFAKFISFLVGLCCAVAQELRQPPAENHEGHGRSLHLLVNPADADIDIVAVHGLDGHWKNSWTAENGLFWLQDLLPLVLPNPRIFSFGHDSRTRGADKPLTQDIPDHAKDLVWLLSNERLLTNTETRPLIFIGHSLGGLVVKSALLTSDQAGVGHLERHKYIKISTGGVFYLATPHQGGQGVSLAQIVTRAYSVFSYTNPKLLAKIAPNSEWLQSLQSSYNSISHQFDTTFFYETWPMTVPLLGRLLVVPKFSAVVPGARNAEEANLAADHKTISKYFGADDPNFKAVSGRLQVLARDVKQRVHQSWDHWRKQKQLDIQRHLVELQGRSPLDDATRQSTQSLESQVDFRVGLVMNQMRNRQFVGRKRVLARMDESLQGNDSQNLEIRVMVLFGTGGVGKTQIAFHYAHQSTSRYDSVFWIDGASLATATESIRQCLESIKSHHESFAGSKSDSRLLEMIRKAIQPDGIKDFFRKQTDTVENFHCLSRAFAAWLAFPGNTRWLIVIDNVDDPEVFDFRVILPAAQAGAVLVTSRRQDLSLMWDGIEVPSMEEEEAIELLEASSKLSFQLGTEGWIAAQRLVQTLGYLPLAIVQAGSFIAVQRPRNPFSSYLELLTEHPAELLN</sequence>
<dbReference type="Proteomes" id="UP001301769">
    <property type="component" value="Unassembled WGS sequence"/>
</dbReference>
<dbReference type="SUPFAM" id="SSF52540">
    <property type="entry name" value="P-loop containing nucleoside triphosphate hydrolases"/>
    <property type="match status" value="1"/>
</dbReference>
<dbReference type="Gene3D" id="3.40.50.1820">
    <property type="entry name" value="alpha/beta hydrolase"/>
    <property type="match status" value="1"/>
</dbReference>
<feature type="domain" description="NB-ARC" evidence="8">
    <location>
        <begin position="380"/>
        <end position="561"/>
    </location>
</feature>
<keyword evidence="6" id="KW-0472">Membrane</keyword>
<comment type="subcellular location">
    <subcellularLocation>
        <location evidence="2">Endoplasmic reticulum</location>
    </subcellularLocation>
    <subcellularLocation>
        <location evidence="3">Membrane</location>
    </subcellularLocation>
    <subcellularLocation>
        <location evidence="1">Mitochondrion</location>
    </subcellularLocation>
</comment>
<evidence type="ECO:0000256" key="3">
    <source>
        <dbReference type="ARBA" id="ARBA00004370"/>
    </source>
</evidence>
<keyword evidence="10" id="KW-1185">Reference proteome</keyword>
<dbReference type="InterPro" id="IPR027417">
    <property type="entry name" value="P-loop_NTPase"/>
</dbReference>
<evidence type="ECO:0000256" key="2">
    <source>
        <dbReference type="ARBA" id="ARBA00004240"/>
    </source>
</evidence>
<dbReference type="EMBL" id="MU858337">
    <property type="protein sequence ID" value="KAK4206917.1"/>
    <property type="molecule type" value="Genomic_DNA"/>
</dbReference>
<feature type="chain" id="PRO_5042988260" evidence="7">
    <location>
        <begin position="19"/>
        <end position="623"/>
    </location>
</feature>
<dbReference type="GO" id="GO:0005739">
    <property type="term" value="C:mitochondrion"/>
    <property type="evidence" value="ECO:0007669"/>
    <property type="project" value="UniProtKB-SubCell"/>
</dbReference>
<dbReference type="InterPro" id="IPR029058">
    <property type="entry name" value="AB_hydrolase_fold"/>
</dbReference>
<proteinExistence type="predicted"/>
<keyword evidence="5" id="KW-0496">Mitochondrion</keyword>
<evidence type="ECO:0000256" key="1">
    <source>
        <dbReference type="ARBA" id="ARBA00004173"/>
    </source>
</evidence>
<dbReference type="GO" id="GO:0005783">
    <property type="term" value="C:endoplasmic reticulum"/>
    <property type="evidence" value="ECO:0007669"/>
    <property type="project" value="UniProtKB-SubCell"/>
</dbReference>
<reference evidence="9" key="1">
    <citation type="journal article" date="2023" name="Mol. Phylogenet. Evol.">
        <title>Genome-scale phylogeny and comparative genomics of the fungal order Sordariales.</title>
        <authorList>
            <person name="Hensen N."/>
            <person name="Bonometti L."/>
            <person name="Westerberg I."/>
            <person name="Brannstrom I.O."/>
            <person name="Guillou S."/>
            <person name="Cros-Aarteil S."/>
            <person name="Calhoun S."/>
            <person name="Haridas S."/>
            <person name="Kuo A."/>
            <person name="Mondo S."/>
            <person name="Pangilinan J."/>
            <person name="Riley R."/>
            <person name="LaButti K."/>
            <person name="Andreopoulos B."/>
            <person name="Lipzen A."/>
            <person name="Chen C."/>
            <person name="Yan M."/>
            <person name="Daum C."/>
            <person name="Ng V."/>
            <person name="Clum A."/>
            <person name="Steindorff A."/>
            <person name="Ohm R.A."/>
            <person name="Martin F."/>
            <person name="Silar P."/>
            <person name="Natvig D.O."/>
            <person name="Lalanne C."/>
            <person name="Gautier V."/>
            <person name="Ament-Velasquez S.L."/>
            <person name="Kruys A."/>
            <person name="Hutchinson M.I."/>
            <person name="Powell A.J."/>
            <person name="Barry K."/>
            <person name="Miller A.N."/>
            <person name="Grigoriev I.V."/>
            <person name="Debuchy R."/>
            <person name="Gladieux P."/>
            <person name="Hiltunen Thoren M."/>
            <person name="Johannesson H."/>
        </authorList>
    </citation>
    <scope>NUCLEOTIDE SEQUENCE</scope>
    <source>
        <strain evidence="9">PSN293</strain>
    </source>
</reference>
<dbReference type="InterPro" id="IPR052374">
    <property type="entry name" value="SERAC1"/>
</dbReference>
<reference evidence="9" key="2">
    <citation type="submission" date="2023-05" db="EMBL/GenBank/DDBJ databases">
        <authorList>
            <consortium name="Lawrence Berkeley National Laboratory"/>
            <person name="Steindorff A."/>
            <person name="Hensen N."/>
            <person name="Bonometti L."/>
            <person name="Westerberg I."/>
            <person name="Brannstrom I.O."/>
            <person name="Guillou S."/>
            <person name="Cros-Aarteil S."/>
            <person name="Calhoun S."/>
            <person name="Haridas S."/>
            <person name="Kuo A."/>
            <person name="Mondo S."/>
            <person name="Pangilinan J."/>
            <person name="Riley R."/>
            <person name="Labutti K."/>
            <person name="Andreopoulos B."/>
            <person name="Lipzen A."/>
            <person name="Chen C."/>
            <person name="Yanf M."/>
            <person name="Daum C."/>
            <person name="Ng V."/>
            <person name="Clum A."/>
            <person name="Ohm R."/>
            <person name="Martin F."/>
            <person name="Silar P."/>
            <person name="Natvig D."/>
            <person name="Lalanne C."/>
            <person name="Gautier V."/>
            <person name="Ament-Velasquez S.L."/>
            <person name="Kruys A."/>
            <person name="Hutchinson M.I."/>
            <person name="Powell A.J."/>
            <person name="Barry K."/>
            <person name="Miller A.N."/>
            <person name="Grigoriev I.V."/>
            <person name="Debuchy R."/>
            <person name="Gladieux P."/>
            <person name="Thoren M.H."/>
            <person name="Johannesson H."/>
        </authorList>
    </citation>
    <scope>NUCLEOTIDE SEQUENCE</scope>
    <source>
        <strain evidence="9">PSN293</strain>
    </source>
</reference>
<evidence type="ECO:0000256" key="6">
    <source>
        <dbReference type="ARBA" id="ARBA00023136"/>
    </source>
</evidence>
<evidence type="ECO:0000256" key="7">
    <source>
        <dbReference type="SAM" id="SignalP"/>
    </source>
</evidence>
<evidence type="ECO:0000313" key="10">
    <source>
        <dbReference type="Proteomes" id="UP001301769"/>
    </source>
</evidence>
<evidence type="ECO:0000256" key="4">
    <source>
        <dbReference type="ARBA" id="ARBA00022824"/>
    </source>
</evidence>
<dbReference type="PANTHER" id="PTHR48182">
    <property type="entry name" value="PROTEIN SERAC1"/>
    <property type="match status" value="1"/>
</dbReference>
<keyword evidence="4" id="KW-0256">Endoplasmic reticulum</keyword>
<dbReference type="GO" id="GO:0016020">
    <property type="term" value="C:membrane"/>
    <property type="evidence" value="ECO:0007669"/>
    <property type="project" value="UniProtKB-SubCell"/>
</dbReference>
<evidence type="ECO:0000259" key="8">
    <source>
        <dbReference type="Pfam" id="PF00931"/>
    </source>
</evidence>
<keyword evidence="7" id="KW-0732">Signal</keyword>
<evidence type="ECO:0000313" key="9">
    <source>
        <dbReference type="EMBL" id="KAK4206917.1"/>
    </source>
</evidence>
<dbReference type="GO" id="GO:0043531">
    <property type="term" value="F:ADP binding"/>
    <property type="evidence" value="ECO:0007669"/>
    <property type="project" value="InterPro"/>
</dbReference>